<evidence type="ECO:0000313" key="1">
    <source>
        <dbReference type="EMBL" id="MBY0098724.1"/>
    </source>
</evidence>
<accession>A0ABS7K8Y3</accession>
<comment type="caution">
    <text evidence="1">The sequence shown here is derived from an EMBL/GenBank/DDBJ whole genome shotgun (WGS) entry which is preliminary data.</text>
</comment>
<dbReference type="EMBL" id="JACWFH010000026">
    <property type="protein sequence ID" value="MBY0098724.1"/>
    <property type="molecule type" value="Genomic_DNA"/>
</dbReference>
<evidence type="ECO:0000313" key="2">
    <source>
        <dbReference type="Proteomes" id="UP000769780"/>
    </source>
</evidence>
<dbReference type="Proteomes" id="UP000769780">
    <property type="component" value="Unassembled WGS sequence"/>
</dbReference>
<reference evidence="1 2" key="1">
    <citation type="submission" date="2020-07" db="EMBL/GenBank/DDBJ databases">
        <title>Fungal Genomes of the International Space Station.</title>
        <authorList>
            <person name="Seuylemezian A."/>
            <person name="Singh N.K."/>
            <person name="Wood J."/>
            <person name="Venkateswaran K."/>
        </authorList>
    </citation>
    <scope>NUCLEOTIDE SEQUENCE [LARGE SCALE GENOMIC DNA]</scope>
    <source>
        <strain evidence="1 2">PL-B2</strain>
    </source>
</reference>
<name>A0ABS7K8Y3_9BACI</name>
<sequence length="106" mass="11874">MSFRTFICPNPTSFGLDFFFSYLDSPSTTQYGACETQQALKRPASPVKAMCLERKSTPTINTAYIKEPSDEKELANLFLTNKKAFQREIGFGILATNFTKPAFAIN</sequence>
<protein>
    <submittedName>
        <fullName evidence="1">Uncharacterized protein</fullName>
    </submittedName>
</protein>
<dbReference type="RefSeq" id="WP_221874943.1">
    <property type="nucleotide sequence ID" value="NZ_JACWFH010000026.1"/>
</dbReference>
<keyword evidence="2" id="KW-1185">Reference proteome</keyword>
<proteinExistence type="predicted"/>
<organism evidence="1 2">
    <name type="scientific">Mesobacillus maritimus</name>
    <dbReference type="NCBI Taxonomy" id="1643336"/>
    <lineage>
        <taxon>Bacteria</taxon>
        <taxon>Bacillati</taxon>
        <taxon>Bacillota</taxon>
        <taxon>Bacilli</taxon>
        <taxon>Bacillales</taxon>
        <taxon>Bacillaceae</taxon>
        <taxon>Mesobacillus</taxon>
    </lineage>
</organism>
<gene>
    <name evidence="1" type="ORF">H0185_18325</name>
</gene>